<accession>A0ABU1I5V0</accession>
<organism evidence="2 3">
    <name type="scientific">Microbacterium paludicola</name>
    <dbReference type="NCBI Taxonomy" id="300019"/>
    <lineage>
        <taxon>Bacteria</taxon>
        <taxon>Bacillati</taxon>
        <taxon>Actinomycetota</taxon>
        <taxon>Actinomycetes</taxon>
        <taxon>Micrococcales</taxon>
        <taxon>Microbacteriaceae</taxon>
        <taxon>Microbacterium</taxon>
    </lineage>
</organism>
<evidence type="ECO:0008006" key="4">
    <source>
        <dbReference type="Google" id="ProtNLM"/>
    </source>
</evidence>
<evidence type="ECO:0000313" key="2">
    <source>
        <dbReference type="EMBL" id="MDR6168473.1"/>
    </source>
</evidence>
<dbReference type="RefSeq" id="WP_036304685.1">
    <property type="nucleotide sequence ID" value="NZ_CP018134.1"/>
</dbReference>
<reference evidence="2 3" key="1">
    <citation type="submission" date="2023-08" db="EMBL/GenBank/DDBJ databases">
        <title>Functional and genomic diversity of the sorghum phyllosphere microbiome.</title>
        <authorList>
            <person name="Shade A."/>
        </authorList>
    </citation>
    <scope>NUCLEOTIDE SEQUENCE [LARGE SCALE GENOMIC DNA]</scope>
    <source>
        <strain evidence="2 3">SORGH_AS_0919</strain>
    </source>
</reference>
<dbReference type="Proteomes" id="UP001260188">
    <property type="component" value="Unassembled WGS sequence"/>
</dbReference>
<gene>
    <name evidence="2" type="ORF">QE367_002677</name>
</gene>
<name>A0ABU1I5V0_9MICO</name>
<keyword evidence="3" id="KW-1185">Reference proteome</keyword>
<feature type="region of interest" description="Disordered" evidence="1">
    <location>
        <begin position="1"/>
        <end position="73"/>
    </location>
</feature>
<protein>
    <recommendedName>
        <fullName evidence="4">Sugar ABC transporter ATPase</fullName>
    </recommendedName>
</protein>
<comment type="caution">
    <text evidence="2">The sequence shown here is derived from an EMBL/GenBank/DDBJ whole genome shotgun (WGS) entry which is preliminary data.</text>
</comment>
<feature type="compositionally biased region" description="Acidic residues" evidence="1">
    <location>
        <begin position="46"/>
        <end position="60"/>
    </location>
</feature>
<sequence length="73" mass="7505">MSSHDNPAGGAGDSAIPSEEPTGDRHLDDPSAEQSITDDAPRGGDETTEDELTADNAAEEDMLKTLDPGDPPA</sequence>
<proteinExistence type="predicted"/>
<evidence type="ECO:0000256" key="1">
    <source>
        <dbReference type="SAM" id="MobiDB-lite"/>
    </source>
</evidence>
<dbReference type="EMBL" id="JAVIZA010000001">
    <property type="protein sequence ID" value="MDR6168473.1"/>
    <property type="molecule type" value="Genomic_DNA"/>
</dbReference>
<evidence type="ECO:0000313" key="3">
    <source>
        <dbReference type="Proteomes" id="UP001260188"/>
    </source>
</evidence>